<dbReference type="Proteomes" id="UP001523392">
    <property type="component" value="Unassembled WGS sequence"/>
</dbReference>
<evidence type="ECO:0000313" key="4">
    <source>
        <dbReference type="Proteomes" id="UP001523392"/>
    </source>
</evidence>
<dbReference type="InterPro" id="IPR023631">
    <property type="entry name" value="Amidase_dom"/>
</dbReference>
<dbReference type="Pfam" id="PF01425">
    <property type="entry name" value="Amidase"/>
    <property type="match status" value="1"/>
</dbReference>
<name>A0ABT1DCK6_9PROT</name>
<dbReference type="EMBL" id="JAFIRR010000159">
    <property type="protein sequence ID" value="MCO6418919.1"/>
    <property type="molecule type" value="Genomic_DNA"/>
</dbReference>
<sequence length="434" mass="43713">MHTLLMSDPAALPAAEAARRIQAGALSAIALTEALLARIAAREKVVKAFIHLDPALALRQAAAVDAAAKAGRRLPLAGLGFGVKDVLDTADQPSQYGSPIWAGHRPRTDAACVALARRAGAVILGKTVTTEFATRFPGPTTNPHNPAHTPGGSSSGSAAGAGAGFFHAGFGTQTAGSIIRPAAFCGAVGFKPSFGTLHRGGMKVMSESLDTIGVITASVADAAHAMAGLTGGDYGTPETKPGRAPRLGLCWGPTASQAAPETRAAIERVASAAAKAGASVTPVELPAAAAAGLEAHQLVMNGESAEALAWELDHAAAQLSPVLRERMEWGRDQPRAALAAGRAAFAAARAAVAEAIAPFDALLTAAAPGEAPEGIGATGDPAFNSLWTLLHLPCVTVPVGTGPKGLPLGAQLVGAFGQDKAVLAWAEWVRQAAS</sequence>
<feature type="compositionally biased region" description="Low complexity" evidence="1">
    <location>
        <begin position="137"/>
        <end position="156"/>
    </location>
</feature>
<keyword evidence="4" id="KW-1185">Reference proteome</keyword>
<gene>
    <name evidence="3" type="ORF">JYK14_22565</name>
</gene>
<dbReference type="SUPFAM" id="SSF75304">
    <property type="entry name" value="Amidase signature (AS) enzymes"/>
    <property type="match status" value="1"/>
</dbReference>
<dbReference type="Gene3D" id="3.90.1300.10">
    <property type="entry name" value="Amidase signature (AS) domain"/>
    <property type="match status" value="1"/>
</dbReference>
<accession>A0ABT1DCK6</accession>
<reference evidence="3 4" key="1">
    <citation type="submission" date="2021-12" db="EMBL/GenBank/DDBJ databases">
        <title>Siccirubricoccus leaddurans sp. nov., a high concentration Zn2+ tolerance bacterium.</title>
        <authorList>
            <person name="Cao Y."/>
        </authorList>
    </citation>
    <scope>NUCLEOTIDE SEQUENCE [LARGE SCALE GENOMIC DNA]</scope>
    <source>
        <strain evidence="3 4">KC 17139</strain>
    </source>
</reference>
<dbReference type="PANTHER" id="PTHR11895">
    <property type="entry name" value="TRANSAMIDASE"/>
    <property type="match status" value="1"/>
</dbReference>
<dbReference type="PANTHER" id="PTHR11895:SF151">
    <property type="entry name" value="GLUTAMYL-TRNA(GLN) AMIDOTRANSFERASE SUBUNIT A"/>
    <property type="match status" value="1"/>
</dbReference>
<protein>
    <submittedName>
        <fullName evidence="3">Amidase</fullName>
    </submittedName>
</protein>
<feature type="region of interest" description="Disordered" evidence="1">
    <location>
        <begin position="135"/>
        <end position="156"/>
    </location>
</feature>
<proteinExistence type="predicted"/>
<dbReference type="InterPro" id="IPR000120">
    <property type="entry name" value="Amidase"/>
</dbReference>
<dbReference type="RefSeq" id="WP_252955546.1">
    <property type="nucleotide sequence ID" value="NZ_JAFIRR010000159.1"/>
</dbReference>
<evidence type="ECO:0000313" key="3">
    <source>
        <dbReference type="EMBL" id="MCO6418919.1"/>
    </source>
</evidence>
<evidence type="ECO:0000259" key="2">
    <source>
        <dbReference type="Pfam" id="PF01425"/>
    </source>
</evidence>
<comment type="caution">
    <text evidence="3">The sequence shown here is derived from an EMBL/GenBank/DDBJ whole genome shotgun (WGS) entry which is preliminary data.</text>
</comment>
<dbReference type="InterPro" id="IPR036928">
    <property type="entry name" value="AS_sf"/>
</dbReference>
<organism evidence="3 4">
    <name type="scientific">Siccirubricoccus soli</name>
    <dbReference type="NCBI Taxonomy" id="2899147"/>
    <lineage>
        <taxon>Bacteria</taxon>
        <taxon>Pseudomonadati</taxon>
        <taxon>Pseudomonadota</taxon>
        <taxon>Alphaproteobacteria</taxon>
        <taxon>Acetobacterales</taxon>
        <taxon>Roseomonadaceae</taxon>
        <taxon>Siccirubricoccus</taxon>
    </lineage>
</organism>
<evidence type="ECO:0000256" key="1">
    <source>
        <dbReference type="SAM" id="MobiDB-lite"/>
    </source>
</evidence>
<feature type="domain" description="Amidase" evidence="2">
    <location>
        <begin position="31"/>
        <end position="423"/>
    </location>
</feature>